<dbReference type="GO" id="GO:0006260">
    <property type="term" value="P:DNA replication"/>
    <property type="evidence" value="ECO:0007669"/>
    <property type="project" value="UniProtKB-KW"/>
</dbReference>
<keyword evidence="6" id="KW-0227">DNA damage</keyword>
<evidence type="ECO:0000256" key="11">
    <source>
        <dbReference type="ARBA" id="ARBA00038905"/>
    </source>
</evidence>
<dbReference type="GO" id="GO:0008413">
    <property type="term" value="F:8-oxo-7,8-dihydroguanosine triphosphate pyrophosphatase activity"/>
    <property type="evidence" value="ECO:0007669"/>
    <property type="project" value="TreeGrafter"/>
</dbReference>
<dbReference type="GO" id="GO:0046872">
    <property type="term" value="F:metal ion binding"/>
    <property type="evidence" value="ECO:0007669"/>
    <property type="project" value="UniProtKB-KW"/>
</dbReference>
<dbReference type="InterPro" id="IPR000086">
    <property type="entry name" value="NUDIX_hydrolase_dom"/>
</dbReference>
<comment type="caution">
    <text evidence="13">The sequence shown here is derived from an EMBL/GenBank/DDBJ whole genome shotgun (WGS) entry which is preliminary data.</text>
</comment>
<dbReference type="InterPro" id="IPR029119">
    <property type="entry name" value="MutY_C"/>
</dbReference>
<dbReference type="InterPro" id="IPR047127">
    <property type="entry name" value="MutT-like"/>
</dbReference>
<comment type="similarity">
    <text evidence="2">Belongs to the Nudix hydrolase family.</text>
</comment>
<evidence type="ECO:0000256" key="6">
    <source>
        <dbReference type="ARBA" id="ARBA00022763"/>
    </source>
</evidence>
<dbReference type="GO" id="GO:0044716">
    <property type="term" value="F:8-oxo-GDP phosphatase activity"/>
    <property type="evidence" value="ECO:0007669"/>
    <property type="project" value="TreeGrafter"/>
</dbReference>
<evidence type="ECO:0000313" key="13">
    <source>
        <dbReference type="EMBL" id="GEK81350.1"/>
    </source>
</evidence>
<accession>A0AA87RE17</accession>
<keyword evidence="4" id="KW-0235">DNA replication</keyword>
<protein>
    <recommendedName>
        <fullName evidence="11">8-oxo-dGTP diphosphatase</fullName>
        <ecNumber evidence="11">3.6.1.55</ecNumber>
    </recommendedName>
</protein>
<evidence type="ECO:0000256" key="7">
    <source>
        <dbReference type="ARBA" id="ARBA00022801"/>
    </source>
</evidence>
<dbReference type="CDD" id="cd03425">
    <property type="entry name" value="NUDIX_MutT_NudA_like"/>
    <property type="match status" value="1"/>
</dbReference>
<evidence type="ECO:0000256" key="1">
    <source>
        <dbReference type="ARBA" id="ARBA00001946"/>
    </source>
</evidence>
<dbReference type="Gene3D" id="3.90.79.10">
    <property type="entry name" value="Nucleoside Triphosphate Pyrophosphohydrolase"/>
    <property type="match status" value="1"/>
</dbReference>
<evidence type="ECO:0000313" key="14">
    <source>
        <dbReference type="Proteomes" id="UP000321749"/>
    </source>
</evidence>
<evidence type="ECO:0000256" key="10">
    <source>
        <dbReference type="ARBA" id="ARBA00035861"/>
    </source>
</evidence>
<keyword evidence="3" id="KW-0515">Mutator protein</keyword>
<dbReference type="PRINTS" id="PR00502">
    <property type="entry name" value="NUDIXFAMILY"/>
</dbReference>
<proteinExistence type="inferred from homology"/>
<evidence type="ECO:0000256" key="8">
    <source>
        <dbReference type="ARBA" id="ARBA00022842"/>
    </source>
</evidence>
<dbReference type="PANTHER" id="PTHR47707">
    <property type="entry name" value="8-OXO-DGTP DIPHOSPHATASE"/>
    <property type="match status" value="1"/>
</dbReference>
<dbReference type="EMBL" id="BJUU01000025">
    <property type="protein sequence ID" value="GEK81350.1"/>
    <property type="molecule type" value="Genomic_DNA"/>
</dbReference>
<dbReference type="Pfam" id="PF14815">
    <property type="entry name" value="NUDIX_4"/>
    <property type="match status" value="1"/>
</dbReference>
<keyword evidence="14" id="KW-1185">Reference proteome</keyword>
<comment type="cofactor">
    <cofactor evidence="1">
        <name>Mg(2+)</name>
        <dbReference type="ChEBI" id="CHEBI:18420"/>
    </cofactor>
</comment>
<dbReference type="InterPro" id="IPR015797">
    <property type="entry name" value="NUDIX_hydrolase-like_dom_sf"/>
</dbReference>
<dbReference type="GO" id="GO:0044715">
    <property type="term" value="F:8-oxo-dGDP phosphatase activity"/>
    <property type="evidence" value="ECO:0007669"/>
    <property type="project" value="TreeGrafter"/>
</dbReference>
<dbReference type="InterPro" id="IPR020476">
    <property type="entry name" value="Nudix_hydrolase"/>
</dbReference>
<gene>
    <name evidence="13" type="ORF">ABA31_27010</name>
</gene>
<dbReference type="Proteomes" id="UP000321749">
    <property type="component" value="Unassembled WGS sequence"/>
</dbReference>
<dbReference type="PANTHER" id="PTHR47707:SF1">
    <property type="entry name" value="NUDIX HYDROLASE FAMILY PROTEIN"/>
    <property type="match status" value="1"/>
</dbReference>
<dbReference type="RefSeq" id="WP_146796743.1">
    <property type="nucleotide sequence ID" value="NZ_BJUU01000025.1"/>
</dbReference>
<evidence type="ECO:0000256" key="9">
    <source>
        <dbReference type="ARBA" id="ARBA00023204"/>
    </source>
</evidence>
<keyword evidence="8" id="KW-0460">Magnesium</keyword>
<comment type="catalytic activity">
    <reaction evidence="10">
        <text>8-oxo-dGTP + H2O = 8-oxo-dGMP + diphosphate + H(+)</text>
        <dbReference type="Rhea" id="RHEA:31575"/>
        <dbReference type="ChEBI" id="CHEBI:15377"/>
        <dbReference type="ChEBI" id="CHEBI:15378"/>
        <dbReference type="ChEBI" id="CHEBI:33019"/>
        <dbReference type="ChEBI" id="CHEBI:63224"/>
        <dbReference type="ChEBI" id="CHEBI:77896"/>
        <dbReference type="EC" id="3.6.1.55"/>
    </reaction>
</comment>
<dbReference type="SUPFAM" id="SSF55811">
    <property type="entry name" value="Nudix"/>
    <property type="match status" value="1"/>
</dbReference>
<keyword evidence="7" id="KW-0378">Hydrolase</keyword>
<dbReference type="PROSITE" id="PS51462">
    <property type="entry name" value="NUDIX"/>
    <property type="match status" value="1"/>
</dbReference>
<reference evidence="13 14" key="1">
    <citation type="submission" date="2019-07" db="EMBL/GenBank/DDBJ databases">
        <title>Whole genome shotgun sequence of Agrococcus baldri NBRC 103055.</title>
        <authorList>
            <person name="Hosoyama A."/>
            <person name="Uohara A."/>
            <person name="Ohji S."/>
            <person name="Ichikawa N."/>
        </authorList>
    </citation>
    <scope>NUCLEOTIDE SEQUENCE [LARGE SCALE GENOMIC DNA]</scope>
    <source>
        <strain evidence="13 14">NBRC 103055</strain>
    </source>
</reference>
<dbReference type="GO" id="GO:0006281">
    <property type="term" value="P:DNA repair"/>
    <property type="evidence" value="ECO:0007669"/>
    <property type="project" value="UniProtKB-KW"/>
</dbReference>
<keyword evidence="9" id="KW-0234">DNA repair</keyword>
<dbReference type="AlphaFoldDB" id="A0AA87RE17"/>
<dbReference type="EC" id="3.6.1.55" evidence="11"/>
<keyword evidence="5" id="KW-0479">Metal-binding</keyword>
<feature type="domain" description="Nudix hydrolase" evidence="12">
    <location>
        <begin position="2"/>
        <end position="127"/>
    </location>
</feature>
<evidence type="ECO:0000256" key="3">
    <source>
        <dbReference type="ARBA" id="ARBA00022457"/>
    </source>
</evidence>
<evidence type="ECO:0000256" key="2">
    <source>
        <dbReference type="ARBA" id="ARBA00005582"/>
    </source>
</evidence>
<sequence>MKKQINVVGAVIVKNGEILCAQRGEGGSLAGMWEFPGGKIEPGETPQTALQREIDEELLCEVRVGDHVETTAHEYDFGVVTLTTYYCELVSGTPSLTEHAGVVWLVPADLYSLEWAPADIPAVDKIRADFAVNVA</sequence>
<evidence type="ECO:0000256" key="4">
    <source>
        <dbReference type="ARBA" id="ARBA00022705"/>
    </source>
</evidence>
<organism evidence="13 14">
    <name type="scientific">Agrococcus baldri</name>
    <dbReference type="NCBI Taxonomy" id="153730"/>
    <lineage>
        <taxon>Bacteria</taxon>
        <taxon>Bacillati</taxon>
        <taxon>Actinomycetota</taxon>
        <taxon>Actinomycetes</taxon>
        <taxon>Micrococcales</taxon>
        <taxon>Microbacteriaceae</taxon>
        <taxon>Agrococcus</taxon>
    </lineage>
</organism>
<evidence type="ECO:0000256" key="5">
    <source>
        <dbReference type="ARBA" id="ARBA00022723"/>
    </source>
</evidence>
<name>A0AA87RE17_9MICO</name>
<evidence type="ECO:0000259" key="12">
    <source>
        <dbReference type="PROSITE" id="PS51462"/>
    </source>
</evidence>
<dbReference type="GO" id="GO:0035539">
    <property type="term" value="F:8-oxo-7,8-dihydrodeoxyguanosine triphosphate pyrophosphatase activity"/>
    <property type="evidence" value="ECO:0007669"/>
    <property type="project" value="UniProtKB-EC"/>
</dbReference>